<dbReference type="GO" id="GO:0003677">
    <property type="term" value="F:DNA binding"/>
    <property type="evidence" value="ECO:0007669"/>
    <property type="project" value="InterPro"/>
</dbReference>
<dbReference type="InterPro" id="IPR013087">
    <property type="entry name" value="Znf_C2H2_type"/>
</dbReference>
<evidence type="ECO:0000256" key="2">
    <source>
        <dbReference type="SAM" id="MobiDB-lite"/>
    </source>
</evidence>
<organism evidence="4 5">
    <name type="scientific">Ditylenchus dipsaci</name>
    <dbReference type="NCBI Taxonomy" id="166011"/>
    <lineage>
        <taxon>Eukaryota</taxon>
        <taxon>Metazoa</taxon>
        <taxon>Ecdysozoa</taxon>
        <taxon>Nematoda</taxon>
        <taxon>Chromadorea</taxon>
        <taxon>Rhabditida</taxon>
        <taxon>Tylenchina</taxon>
        <taxon>Tylenchomorpha</taxon>
        <taxon>Sphaerularioidea</taxon>
        <taxon>Anguinidae</taxon>
        <taxon>Anguininae</taxon>
        <taxon>Ditylenchus</taxon>
    </lineage>
</organism>
<dbReference type="PROSITE" id="PS00028">
    <property type="entry name" value="ZINC_FINGER_C2H2_1"/>
    <property type="match status" value="1"/>
</dbReference>
<feature type="region of interest" description="Disordered" evidence="2">
    <location>
        <begin position="822"/>
        <end position="846"/>
    </location>
</feature>
<feature type="region of interest" description="Disordered" evidence="2">
    <location>
        <begin position="159"/>
        <end position="194"/>
    </location>
</feature>
<feature type="compositionally biased region" description="Low complexity" evidence="2">
    <location>
        <begin position="165"/>
        <end position="174"/>
    </location>
</feature>
<evidence type="ECO:0000256" key="1">
    <source>
        <dbReference type="ARBA" id="ARBA00004123"/>
    </source>
</evidence>
<dbReference type="InterPro" id="IPR009057">
    <property type="entry name" value="Homeodomain-like_sf"/>
</dbReference>
<proteinExistence type="predicted"/>
<dbReference type="Gene3D" id="1.10.10.10">
    <property type="entry name" value="Winged helix-like DNA-binding domain superfamily/Winged helix DNA-binding domain"/>
    <property type="match status" value="1"/>
</dbReference>
<evidence type="ECO:0000313" key="4">
    <source>
        <dbReference type="Proteomes" id="UP000887574"/>
    </source>
</evidence>
<dbReference type="SMART" id="SM00355">
    <property type="entry name" value="ZnF_C2H2"/>
    <property type="match status" value="4"/>
</dbReference>
<keyword evidence="4" id="KW-1185">Reference proteome</keyword>
<dbReference type="Gene3D" id="3.30.420.10">
    <property type="entry name" value="Ribonuclease H-like superfamily/Ribonuclease H"/>
    <property type="match status" value="1"/>
</dbReference>
<feature type="domain" description="C2H2-type" evidence="3">
    <location>
        <begin position="294"/>
        <end position="315"/>
    </location>
</feature>
<dbReference type="InterPro" id="IPR048703">
    <property type="entry name" value="Tnp_Tc3-like_HTH"/>
</dbReference>
<protein>
    <submittedName>
        <fullName evidence="5">C2H2-type domain-containing protein</fullName>
    </submittedName>
</protein>
<dbReference type="Pfam" id="PF21517">
    <property type="entry name" value="HTH_Tnp_Tc3_2_like"/>
    <property type="match status" value="1"/>
</dbReference>
<evidence type="ECO:0000313" key="5">
    <source>
        <dbReference type="WBParaSite" id="jg14924"/>
    </source>
</evidence>
<evidence type="ECO:0000259" key="3">
    <source>
        <dbReference type="PROSITE" id="PS00028"/>
    </source>
</evidence>
<dbReference type="Gene3D" id="1.10.10.60">
    <property type="entry name" value="Homeodomain-like"/>
    <property type="match status" value="1"/>
</dbReference>
<reference evidence="5" key="1">
    <citation type="submission" date="2022-11" db="UniProtKB">
        <authorList>
            <consortium name="WormBaseParasite"/>
        </authorList>
    </citation>
    <scope>IDENTIFICATION</scope>
</reference>
<dbReference type="InterPro" id="IPR025898">
    <property type="entry name" value="Tc3_transposase_DNA-bd_dom"/>
</dbReference>
<name>A0A915D2P6_9BILA</name>
<dbReference type="AlphaFoldDB" id="A0A915D2P6"/>
<accession>A0A915D2P6</accession>
<feature type="compositionally biased region" description="Polar residues" evidence="2">
    <location>
        <begin position="175"/>
        <end position="194"/>
    </location>
</feature>
<dbReference type="SUPFAM" id="SSF46689">
    <property type="entry name" value="Homeodomain-like"/>
    <property type="match status" value="1"/>
</dbReference>
<dbReference type="Pfam" id="PF11427">
    <property type="entry name" value="HTH_Tnp_Tc3_1"/>
    <property type="match status" value="1"/>
</dbReference>
<dbReference type="Proteomes" id="UP000887574">
    <property type="component" value="Unplaced"/>
</dbReference>
<sequence length="863" mass="95248">METYKQVAAQLNHGLLRFQNGQQNSDVDAPPNPHFCGRKFQCAMCNEFDTNENRINRHYLEVHEVKALPRDDYVAKVQCPICDDDFNFKGQRDAHLKMCKRDIHKIRTLQSSRAPEHTGMANQAKQQQLLQLQQQRQYAAALAARQSAGSLPGRLMQNMKGGGNSNNFSPNNRSQQAGQLSQMLKNTNGGGTPSTVTPQMIQAAMQQQLRQQQMAQQAMAAKQAGLKASAASALQKQMPPKERPTTQFKNSLASNFSTMPASPTQRSNFHLKDLHQQLKGKTHADMVQGAPLACSRCRDRFWTYEGLERHLVMGHGLVTSDLLTKAQKKEDGGKCKLCGKQYAFNMLQHLVSDHQVKLCSAEIISITGKGKSLSDVEQGKILAFHKSGRSNRNIAEELKRSSDVIDRFVKNPQQYGRKKHTGSKPKISPRMQRRIISRSSNSTMSINQIRADLGIKESKTTVWRVVDNNPNIVREKMKASPNLTDQHRRDRLEFARLHMSWTHEWELVIFSDVKKFNLDGPDGFSYYWRDSHKEPRFFSKRNFGGGYRILSEVSKSNEMTGKSPTVENAKNVAHGSLDKTKEYACFAAQKSGDAAQAVIDMSKNLVSAASKISEAAEAVINSCKVLISADKDGEAAQAVIDTSKNLASFAAETGKAAQTVVDTSKNLAAAAAKAVDAAQAIIDAGKKLSTAVDKTEGAAQVRKSLSVLLKAVDLALKCIRDHKLEKRFEVEMRHVTITAACTVLCERGFERCLRDAAEIQKLKVKEMLEIRSELALEKTQTVADKTKDIASAAGGGAQAVLEIDGDPKDVTKNVVDTSKNVASASAAETRDVQDQPKSYAAKREGASLSGDEFKRFKAAGSKE</sequence>
<dbReference type="WBParaSite" id="jg14924">
    <property type="protein sequence ID" value="jg14924"/>
    <property type="gene ID" value="jg14924"/>
</dbReference>
<dbReference type="InterPro" id="IPR036388">
    <property type="entry name" value="WH-like_DNA-bd_sf"/>
</dbReference>
<comment type="subcellular location">
    <subcellularLocation>
        <location evidence="1">Nucleus</location>
    </subcellularLocation>
</comment>
<dbReference type="GO" id="GO:0005634">
    <property type="term" value="C:nucleus"/>
    <property type="evidence" value="ECO:0007669"/>
    <property type="project" value="UniProtKB-SubCell"/>
</dbReference>
<dbReference type="InterPro" id="IPR036397">
    <property type="entry name" value="RNaseH_sf"/>
</dbReference>